<proteinExistence type="predicted"/>
<feature type="compositionally biased region" description="Polar residues" evidence="1">
    <location>
        <begin position="227"/>
        <end position="239"/>
    </location>
</feature>
<accession>A0A915PV80</accession>
<protein>
    <submittedName>
        <fullName evidence="3">Uncharacterized protein</fullName>
    </submittedName>
</protein>
<feature type="region of interest" description="Disordered" evidence="1">
    <location>
        <begin position="59"/>
        <end position="86"/>
    </location>
</feature>
<feature type="compositionally biased region" description="Low complexity" evidence="1">
    <location>
        <begin position="65"/>
        <end position="86"/>
    </location>
</feature>
<reference evidence="3" key="1">
    <citation type="submission" date="2022-11" db="UniProtKB">
        <authorList>
            <consortium name="WormBaseParasite"/>
        </authorList>
    </citation>
    <scope>IDENTIFICATION</scope>
</reference>
<dbReference type="Proteomes" id="UP000887581">
    <property type="component" value="Unplaced"/>
</dbReference>
<dbReference type="AlphaFoldDB" id="A0A915PV80"/>
<name>A0A915PV80_9BILA</name>
<organism evidence="2 3">
    <name type="scientific">Setaria digitata</name>
    <dbReference type="NCBI Taxonomy" id="48799"/>
    <lineage>
        <taxon>Eukaryota</taxon>
        <taxon>Metazoa</taxon>
        <taxon>Ecdysozoa</taxon>
        <taxon>Nematoda</taxon>
        <taxon>Chromadorea</taxon>
        <taxon>Rhabditida</taxon>
        <taxon>Spirurina</taxon>
        <taxon>Spiruromorpha</taxon>
        <taxon>Filarioidea</taxon>
        <taxon>Setariidae</taxon>
        <taxon>Setaria</taxon>
    </lineage>
</organism>
<keyword evidence="2" id="KW-1185">Reference proteome</keyword>
<feature type="compositionally biased region" description="Low complexity" evidence="1">
    <location>
        <begin position="217"/>
        <end position="226"/>
    </location>
</feature>
<dbReference type="WBParaSite" id="sdigi.contig280.g7010.t1">
    <property type="protein sequence ID" value="sdigi.contig280.g7010.t1"/>
    <property type="gene ID" value="sdigi.contig280.g7010"/>
</dbReference>
<evidence type="ECO:0000313" key="2">
    <source>
        <dbReference type="Proteomes" id="UP000887581"/>
    </source>
</evidence>
<evidence type="ECO:0000313" key="3">
    <source>
        <dbReference type="WBParaSite" id="sdigi.contig280.g7010.t1"/>
    </source>
</evidence>
<evidence type="ECO:0000256" key="1">
    <source>
        <dbReference type="SAM" id="MobiDB-lite"/>
    </source>
</evidence>
<feature type="region of interest" description="Disordered" evidence="1">
    <location>
        <begin position="217"/>
        <end position="249"/>
    </location>
</feature>
<sequence>MREISSNDYPEQLLPDPSISLIRRLEQSYGRRNSISSMQAISLSPLITTNRHRLLPQIPSENIRRSSSPRFLPTPPLSSSSSSSSTTVITKSDCFLHNWNSEQRQVTGRRLPRTPTDNDSRRLITDRKGILLRQQCSNTANDVTDNIRDDCDTDNIRDNEWPSPTFLQRKFSELRTIPSTDISNAATTTTLFSHISRGTSLRSLQLLSFHKQQQQGSKFSQQQYSFDHSSGTPSSTNAHSQSSSLSPSVEQVLINKASHHDL</sequence>